<dbReference type="InParanoid" id="A7SNV9"/>
<dbReference type="Proteomes" id="UP000001593">
    <property type="component" value="Unassembled WGS sequence"/>
</dbReference>
<evidence type="ECO:0000256" key="3">
    <source>
        <dbReference type="ARBA" id="ARBA00022603"/>
    </source>
</evidence>
<dbReference type="PANTHER" id="PTHR46103:SF1">
    <property type="entry name" value="RRNA METHYLTRANSFERASE 1, MITOCHONDRIAL"/>
    <property type="match status" value="1"/>
</dbReference>
<evidence type="ECO:0000256" key="1">
    <source>
        <dbReference type="ARBA" id="ARBA00007228"/>
    </source>
</evidence>
<dbReference type="GO" id="GO:0000154">
    <property type="term" value="P:rRNA modification"/>
    <property type="evidence" value="ECO:0000318"/>
    <property type="project" value="GO_Central"/>
</dbReference>
<keyword evidence="5" id="KW-0949">S-adenosyl-L-methionine</keyword>
<keyword evidence="3" id="KW-0489">Methyltransferase</keyword>
<dbReference type="GO" id="GO:0005739">
    <property type="term" value="C:mitochondrion"/>
    <property type="evidence" value="ECO:0000318"/>
    <property type="project" value="GO_Central"/>
</dbReference>
<dbReference type="InterPro" id="IPR001537">
    <property type="entry name" value="SpoU_MeTrfase"/>
</dbReference>
<accession>A7SNV9</accession>
<organism evidence="7 8">
    <name type="scientific">Nematostella vectensis</name>
    <name type="common">Starlet sea anemone</name>
    <dbReference type="NCBI Taxonomy" id="45351"/>
    <lineage>
        <taxon>Eukaryota</taxon>
        <taxon>Metazoa</taxon>
        <taxon>Cnidaria</taxon>
        <taxon>Anthozoa</taxon>
        <taxon>Hexacorallia</taxon>
        <taxon>Actiniaria</taxon>
        <taxon>Edwardsiidae</taxon>
        <taxon>Nematostella</taxon>
    </lineage>
</organism>
<dbReference type="AlphaFoldDB" id="A7SNV9"/>
<sequence>MARKSTVWSLVFGCSSRNQSFINGKCGWIDIHQLRYILTRHHSGSTRYETKSTRKSGTSSRREFIFGIGPCVLALSSGRRKVFKIYMNEEANNTTRILLWKFPVSIFVILMKRMMSYKGINHIASLHPLVLALDEIQDPMNFGAIIRTSWLLGVDKIVVPKQNSAPLSPVVSKASAGAMEVFNVYQTPDLPKFLQERAAIGWDVLGAVQPITDDSHHRPVNCAEYSLSKPTVLVLGNEGRGLRNTVQQQCTQLLSIYPHQAQNSFQSIDLDSFNVSVAAGILVFSLLKNSYSTQEKNLLSR</sequence>
<dbReference type="GO" id="GO:0003723">
    <property type="term" value="F:RNA binding"/>
    <property type="evidence" value="ECO:0007669"/>
    <property type="project" value="InterPro"/>
</dbReference>
<feature type="domain" description="tRNA/rRNA methyltransferase SpoU type" evidence="6">
    <location>
        <begin position="129"/>
        <end position="283"/>
    </location>
</feature>
<dbReference type="InterPro" id="IPR047261">
    <property type="entry name" value="MRM1_MeTrfase_dom"/>
</dbReference>
<dbReference type="InterPro" id="IPR029026">
    <property type="entry name" value="tRNA_m1G_MTases_N"/>
</dbReference>
<protein>
    <recommendedName>
        <fullName evidence="6">tRNA/rRNA methyltransferase SpoU type domain-containing protein</fullName>
    </recommendedName>
</protein>
<evidence type="ECO:0000313" key="8">
    <source>
        <dbReference type="Proteomes" id="UP000001593"/>
    </source>
</evidence>
<dbReference type="Gene3D" id="3.40.1280.10">
    <property type="match status" value="1"/>
</dbReference>
<dbReference type="STRING" id="45351.A7SNV9"/>
<reference evidence="7 8" key="1">
    <citation type="journal article" date="2007" name="Science">
        <title>Sea anemone genome reveals ancestral eumetazoan gene repertoire and genomic organization.</title>
        <authorList>
            <person name="Putnam N.H."/>
            <person name="Srivastava M."/>
            <person name="Hellsten U."/>
            <person name="Dirks B."/>
            <person name="Chapman J."/>
            <person name="Salamov A."/>
            <person name="Terry A."/>
            <person name="Shapiro H."/>
            <person name="Lindquist E."/>
            <person name="Kapitonov V.V."/>
            <person name="Jurka J."/>
            <person name="Genikhovich G."/>
            <person name="Grigoriev I.V."/>
            <person name="Lucas S.M."/>
            <person name="Steele R.E."/>
            <person name="Finnerty J.R."/>
            <person name="Technau U."/>
            <person name="Martindale M.Q."/>
            <person name="Rokhsar D.S."/>
        </authorList>
    </citation>
    <scope>NUCLEOTIDE SEQUENCE [LARGE SCALE GENOMIC DNA]</scope>
    <source>
        <strain evidence="8">CH2 X CH6</strain>
    </source>
</reference>
<comment type="similarity">
    <text evidence="1">Belongs to the class IV-like SAM-binding methyltransferase superfamily. RNA methyltransferase TrmH family.</text>
</comment>
<keyword evidence="8" id="KW-1185">Reference proteome</keyword>
<evidence type="ECO:0000256" key="4">
    <source>
        <dbReference type="ARBA" id="ARBA00022679"/>
    </source>
</evidence>
<dbReference type="InterPro" id="IPR047182">
    <property type="entry name" value="MRM1"/>
</dbReference>
<dbReference type="GO" id="GO:0016435">
    <property type="term" value="F:rRNA (guanine) methyltransferase activity"/>
    <property type="evidence" value="ECO:0000318"/>
    <property type="project" value="GO_Central"/>
</dbReference>
<evidence type="ECO:0000256" key="5">
    <source>
        <dbReference type="ARBA" id="ARBA00022691"/>
    </source>
</evidence>
<proteinExistence type="inferred from homology"/>
<gene>
    <name evidence="7" type="ORF">NEMVEDRAFT_v1g215116</name>
</gene>
<dbReference type="InterPro" id="IPR029028">
    <property type="entry name" value="Alpha/beta_knot_MTases"/>
</dbReference>
<dbReference type="HOGENOM" id="CLU_021322_5_1_1"/>
<evidence type="ECO:0000259" key="6">
    <source>
        <dbReference type="Pfam" id="PF00588"/>
    </source>
</evidence>
<keyword evidence="2" id="KW-0698">rRNA processing</keyword>
<keyword evidence="4" id="KW-0808">Transferase</keyword>
<dbReference type="PhylomeDB" id="A7SNV9"/>
<dbReference type="FunFam" id="3.40.1280.10:FF:000054">
    <property type="entry name" value="rRNA methylase, putative"/>
    <property type="match status" value="1"/>
</dbReference>
<name>A7SNV9_NEMVE</name>
<evidence type="ECO:0000313" key="7">
    <source>
        <dbReference type="EMBL" id="EDO34631.1"/>
    </source>
</evidence>
<dbReference type="Pfam" id="PF00588">
    <property type="entry name" value="SpoU_methylase"/>
    <property type="match status" value="1"/>
</dbReference>
<dbReference type="SUPFAM" id="SSF75217">
    <property type="entry name" value="alpha/beta knot"/>
    <property type="match status" value="1"/>
</dbReference>
<dbReference type="PANTHER" id="PTHR46103">
    <property type="entry name" value="RRNA METHYLTRANSFERASE 1, MITOCHONDRIAL"/>
    <property type="match status" value="1"/>
</dbReference>
<evidence type="ECO:0000256" key="2">
    <source>
        <dbReference type="ARBA" id="ARBA00022552"/>
    </source>
</evidence>
<dbReference type="CDD" id="cd18105">
    <property type="entry name" value="SpoU-like_MRM1"/>
    <property type="match status" value="1"/>
</dbReference>
<dbReference type="eggNOG" id="KOG0838">
    <property type="taxonomic scope" value="Eukaryota"/>
</dbReference>
<dbReference type="EMBL" id="DS469724">
    <property type="protein sequence ID" value="EDO34631.1"/>
    <property type="molecule type" value="Genomic_DNA"/>
</dbReference>